<evidence type="ECO:0000256" key="3">
    <source>
        <dbReference type="ARBA" id="ARBA00009370"/>
    </source>
</evidence>
<sequence>MTKKEIIGNIVWLVCVAAVLIAVRQFIFTPVLVSGHSMDPTMADRERVFALRSKDIERFDIVTFPAPDEPKKSYIKRVIGLPGDKVKFVNDQLFINGKEIKEPYLDEFKSKLKEGEYLTTVLDQEGKIHSEFALENLFDGNDTVPEGKLFVMGDNRQISKDGRMIGYIDIEDITGNVKFSFWPPSKFGKVE</sequence>
<dbReference type="InterPro" id="IPR036286">
    <property type="entry name" value="LexA/Signal_pep-like_sf"/>
</dbReference>
<gene>
    <name evidence="9" type="ORF">CBF31_00705</name>
</gene>
<keyword evidence="7" id="KW-0645">Protease</keyword>
<evidence type="ECO:0000256" key="6">
    <source>
        <dbReference type="PIRSR" id="PIRSR600223-1"/>
    </source>
</evidence>
<dbReference type="PROSITE" id="PS00761">
    <property type="entry name" value="SPASE_I_3"/>
    <property type="match status" value="1"/>
</dbReference>
<dbReference type="SUPFAM" id="SSF51306">
    <property type="entry name" value="LexA/Signal peptidase"/>
    <property type="match status" value="1"/>
</dbReference>
<evidence type="ECO:0000256" key="2">
    <source>
        <dbReference type="ARBA" id="ARBA00004401"/>
    </source>
</evidence>
<evidence type="ECO:0000313" key="10">
    <source>
        <dbReference type="Proteomes" id="UP000287101"/>
    </source>
</evidence>
<dbReference type="EMBL" id="NGJY01000001">
    <property type="protein sequence ID" value="RSU05265.1"/>
    <property type="molecule type" value="Genomic_DNA"/>
</dbReference>
<dbReference type="GO" id="GO:0005886">
    <property type="term" value="C:plasma membrane"/>
    <property type="evidence" value="ECO:0007669"/>
    <property type="project" value="UniProtKB-SubCell"/>
</dbReference>
<dbReference type="InterPro" id="IPR019533">
    <property type="entry name" value="Peptidase_S26"/>
</dbReference>
<evidence type="ECO:0000256" key="4">
    <source>
        <dbReference type="ARBA" id="ARBA00013208"/>
    </source>
</evidence>
<reference evidence="9 10" key="1">
    <citation type="submission" date="2017-05" db="EMBL/GenBank/DDBJ databases">
        <title>Vagococcus spp. assemblies.</title>
        <authorList>
            <person name="Gulvik C.A."/>
        </authorList>
    </citation>
    <scope>NUCLEOTIDE SEQUENCE [LARGE SCALE GENOMIC DNA]</scope>
    <source>
        <strain evidence="9 10">CCUG 41755</strain>
    </source>
</reference>
<comment type="caution">
    <text evidence="9">The sequence shown here is derived from an EMBL/GenBank/DDBJ whole genome shotgun (WGS) entry which is preliminary data.</text>
</comment>
<dbReference type="GO" id="GO:0006465">
    <property type="term" value="P:signal peptide processing"/>
    <property type="evidence" value="ECO:0007669"/>
    <property type="project" value="InterPro"/>
</dbReference>
<dbReference type="Proteomes" id="UP000287101">
    <property type="component" value="Unassembled WGS sequence"/>
</dbReference>
<dbReference type="InterPro" id="IPR019757">
    <property type="entry name" value="Pept_S26A_signal_pept_1_Lys-AS"/>
</dbReference>
<feature type="active site" evidence="6">
    <location>
        <position position="37"/>
    </location>
</feature>
<dbReference type="GO" id="GO:0009003">
    <property type="term" value="F:signal peptidase activity"/>
    <property type="evidence" value="ECO:0007669"/>
    <property type="project" value="UniProtKB-EC"/>
</dbReference>
<dbReference type="NCBIfam" id="TIGR02227">
    <property type="entry name" value="sigpep_I_bact"/>
    <property type="match status" value="1"/>
</dbReference>
<feature type="active site" evidence="6">
    <location>
        <position position="76"/>
    </location>
</feature>
<protein>
    <recommendedName>
        <fullName evidence="4 7">Signal peptidase I</fullName>
        <ecNumber evidence="4 7">3.4.21.89</ecNumber>
    </recommendedName>
</protein>
<dbReference type="EC" id="3.4.21.89" evidence="4 7"/>
<accession>A0A430ADH5</accession>
<proteinExistence type="inferred from homology"/>
<feature type="domain" description="Peptidase S26" evidence="8">
    <location>
        <begin position="10"/>
        <end position="182"/>
    </location>
</feature>
<keyword evidence="7" id="KW-0812">Transmembrane</keyword>
<dbReference type="RefSeq" id="WP_126831153.1">
    <property type="nucleotide sequence ID" value="NZ_CBCRYB010000006.1"/>
</dbReference>
<dbReference type="PRINTS" id="PR00727">
    <property type="entry name" value="LEADERPTASE"/>
</dbReference>
<dbReference type="Gene3D" id="2.10.109.10">
    <property type="entry name" value="Umud Fragment, subunit A"/>
    <property type="match status" value="1"/>
</dbReference>
<organism evidence="9 10">
    <name type="scientific">Vagococcus fessus</name>
    <dbReference type="NCBI Taxonomy" id="120370"/>
    <lineage>
        <taxon>Bacteria</taxon>
        <taxon>Bacillati</taxon>
        <taxon>Bacillota</taxon>
        <taxon>Bacilli</taxon>
        <taxon>Lactobacillales</taxon>
        <taxon>Enterococcaceae</taxon>
        <taxon>Vagococcus</taxon>
    </lineage>
</organism>
<dbReference type="InterPro" id="IPR000223">
    <property type="entry name" value="Pept_S26A_signal_pept_1"/>
</dbReference>
<evidence type="ECO:0000313" key="9">
    <source>
        <dbReference type="EMBL" id="RSU05265.1"/>
    </source>
</evidence>
<dbReference type="CDD" id="cd06530">
    <property type="entry name" value="S26_SPase_I"/>
    <property type="match status" value="1"/>
</dbReference>
<feature type="transmembrane region" description="Helical" evidence="7">
    <location>
        <begin position="6"/>
        <end position="27"/>
    </location>
</feature>
<keyword evidence="7" id="KW-0472">Membrane</keyword>
<comment type="catalytic activity">
    <reaction evidence="1 7">
        <text>Cleavage of hydrophobic, N-terminal signal or leader sequences from secreted and periplasmic proteins.</text>
        <dbReference type="EC" id="3.4.21.89"/>
    </reaction>
</comment>
<evidence type="ECO:0000256" key="7">
    <source>
        <dbReference type="RuleBase" id="RU362042"/>
    </source>
</evidence>
<keyword evidence="5 7" id="KW-0378">Hydrolase</keyword>
<dbReference type="Pfam" id="PF10502">
    <property type="entry name" value="Peptidase_S26"/>
    <property type="match status" value="1"/>
</dbReference>
<evidence type="ECO:0000256" key="1">
    <source>
        <dbReference type="ARBA" id="ARBA00000677"/>
    </source>
</evidence>
<dbReference type="InterPro" id="IPR019758">
    <property type="entry name" value="Pept_S26A_signal_pept_1_CS"/>
</dbReference>
<keyword evidence="10" id="KW-1185">Reference proteome</keyword>
<evidence type="ECO:0000256" key="5">
    <source>
        <dbReference type="ARBA" id="ARBA00022801"/>
    </source>
</evidence>
<keyword evidence="7" id="KW-1133">Transmembrane helix</keyword>
<dbReference type="PANTHER" id="PTHR43390">
    <property type="entry name" value="SIGNAL PEPTIDASE I"/>
    <property type="match status" value="1"/>
</dbReference>
<dbReference type="PROSITE" id="PS00760">
    <property type="entry name" value="SPASE_I_2"/>
    <property type="match status" value="1"/>
</dbReference>
<dbReference type="GO" id="GO:0004252">
    <property type="term" value="F:serine-type endopeptidase activity"/>
    <property type="evidence" value="ECO:0007669"/>
    <property type="project" value="InterPro"/>
</dbReference>
<dbReference type="OrthoDB" id="9802919at2"/>
<evidence type="ECO:0000259" key="8">
    <source>
        <dbReference type="Pfam" id="PF10502"/>
    </source>
</evidence>
<comment type="similarity">
    <text evidence="3 7">Belongs to the peptidase S26 family.</text>
</comment>
<dbReference type="PANTHER" id="PTHR43390:SF1">
    <property type="entry name" value="CHLOROPLAST PROCESSING PEPTIDASE"/>
    <property type="match status" value="1"/>
</dbReference>
<dbReference type="AlphaFoldDB" id="A0A430ADH5"/>
<name>A0A430ADH5_9ENTE</name>
<comment type="subcellular location">
    <subcellularLocation>
        <location evidence="2">Cell membrane</location>
        <topology evidence="2">Single-pass type II membrane protein</topology>
    </subcellularLocation>
    <subcellularLocation>
        <location evidence="7">Membrane</location>
        <topology evidence="7">Single-pass type II membrane protein</topology>
    </subcellularLocation>
</comment>